<proteinExistence type="predicted"/>
<accession>A0A382F436</accession>
<gene>
    <name evidence="1" type="ORF">METZ01_LOCUS210236</name>
</gene>
<dbReference type="EMBL" id="UINC01047743">
    <property type="protein sequence ID" value="SVB57382.1"/>
    <property type="molecule type" value="Genomic_DNA"/>
</dbReference>
<evidence type="ECO:0000313" key="1">
    <source>
        <dbReference type="EMBL" id="SVB57382.1"/>
    </source>
</evidence>
<dbReference type="PROSITE" id="PS51257">
    <property type="entry name" value="PROKAR_LIPOPROTEIN"/>
    <property type="match status" value="1"/>
</dbReference>
<sequence length="330" mass="36339">MKKLTLVISLLAFFCGCGETEEQIDTEEVLLGLLDQDDVAGMDGFGSDGDADLDHEVGLETGGAGRTFSDTLSFGEGYRIRFGRRITDHERTVDFEIDGETAIGLVTHTVTGEFIAKAIDTSNHEQIDSLSFTKDFSSTFNRKVRFIQVEDADNPDGYSWKIDAITPITGGSGDKVSISDLSVYALTDSLELGDLLYFYESDGLGVLFIDRDSLPAFTAFGVYVVGVTVENTGPEYALDTAGVGEWVLLNYGRNRNMRGRRHLNDRGLTLDAVMNDNIHTGGWRAHGPGPEYARRAFRSFFETIDLATIFVSDGGYNTAVWSIPYRIERP</sequence>
<reference evidence="1" key="1">
    <citation type="submission" date="2018-05" db="EMBL/GenBank/DDBJ databases">
        <authorList>
            <person name="Lanie J.A."/>
            <person name="Ng W.-L."/>
            <person name="Kazmierczak K.M."/>
            <person name="Andrzejewski T.M."/>
            <person name="Davidsen T.M."/>
            <person name="Wayne K.J."/>
            <person name="Tettelin H."/>
            <person name="Glass J.I."/>
            <person name="Rusch D."/>
            <person name="Podicherti R."/>
            <person name="Tsui H.-C.T."/>
            <person name="Winkler M.E."/>
        </authorList>
    </citation>
    <scope>NUCLEOTIDE SEQUENCE</scope>
</reference>
<name>A0A382F436_9ZZZZ</name>
<dbReference type="AlphaFoldDB" id="A0A382F436"/>
<organism evidence="1">
    <name type="scientific">marine metagenome</name>
    <dbReference type="NCBI Taxonomy" id="408172"/>
    <lineage>
        <taxon>unclassified sequences</taxon>
        <taxon>metagenomes</taxon>
        <taxon>ecological metagenomes</taxon>
    </lineage>
</organism>
<protein>
    <submittedName>
        <fullName evidence="1">Uncharacterized protein</fullName>
    </submittedName>
</protein>